<dbReference type="GO" id="GO:0008360">
    <property type="term" value="P:regulation of cell shape"/>
    <property type="evidence" value="ECO:0007669"/>
    <property type="project" value="UniProtKB-KW"/>
</dbReference>
<reference evidence="22 23" key="1">
    <citation type="journal article" date="2016" name="Nat. Commun.">
        <title>Thousands of microbial genomes shed light on interconnected biogeochemical processes in an aquifer system.</title>
        <authorList>
            <person name="Anantharaman K."/>
            <person name="Brown C.T."/>
            <person name="Hug L.A."/>
            <person name="Sharon I."/>
            <person name="Castelle C.J."/>
            <person name="Probst A.J."/>
            <person name="Thomas B.C."/>
            <person name="Singh A."/>
            <person name="Wilkins M.J."/>
            <person name="Karaoz U."/>
            <person name="Brodie E.L."/>
            <person name="Williams K.H."/>
            <person name="Hubbard S.S."/>
            <person name="Banfield J.F."/>
        </authorList>
    </citation>
    <scope>NUCLEOTIDE SEQUENCE [LARGE SCALE GENOMIC DNA]</scope>
</reference>
<dbReference type="GO" id="GO:0032153">
    <property type="term" value="C:cell division site"/>
    <property type="evidence" value="ECO:0007669"/>
    <property type="project" value="TreeGrafter"/>
</dbReference>
<dbReference type="GO" id="GO:0051301">
    <property type="term" value="P:cell division"/>
    <property type="evidence" value="ECO:0007669"/>
    <property type="project" value="UniProtKB-KW"/>
</dbReference>
<evidence type="ECO:0000256" key="12">
    <source>
        <dbReference type="ARBA" id="ARBA00023306"/>
    </source>
</evidence>
<keyword evidence="12" id="KW-0131">Cell cycle</keyword>
<dbReference type="GO" id="GO:0005886">
    <property type="term" value="C:plasma membrane"/>
    <property type="evidence" value="ECO:0007669"/>
    <property type="project" value="UniProtKB-SubCell"/>
</dbReference>
<evidence type="ECO:0000256" key="14">
    <source>
        <dbReference type="ARBA" id="ARBA00032370"/>
    </source>
</evidence>
<feature type="transmembrane region" description="Helical" evidence="21">
    <location>
        <begin position="42"/>
        <end position="62"/>
    </location>
</feature>
<feature type="transmembrane region" description="Helical" evidence="21">
    <location>
        <begin position="149"/>
        <end position="164"/>
    </location>
</feature>
<keyword evidence="8" id="KW-0133">Cell shape</keyword>
<evidence type="ECO:0000256" key="15">
    <source>
        <dbReference type="ARBA" id="ARBA00033270"/>
    </source>
</evidence>
<dbReference type="GO" id="GO:0008955">
    <property type="term" value="F:peptidoglycan glycosyltransferase activity"/>
    <property type="evidence" value="ECO:0007669"/>
    <property type="project" value="UniProtKB-EC"/>
</dbReference>
<dbReference type="GO" id="GO:0009252">
    <property type="term" value="P:peptidoglycan biosynthetic process"/>
    <property type="evidence" value="ECO:0007669"/>
    <property type="project" value="UniProtKB-KW"/>
</dbReference>
<evidence type="ECO:0000313" key="22">
    <source>
        <dbReference type="EMBL" id="OGD63283.1"/>
    </source>
</evidence>
<dbReference type="GO" id="GO:0015648">
    <property type="term" value="F:lipid-linked peptidoglycan transporter activity"/>
    <property type="evidence" value="ECO:0007669"/>
    <property type="project" value="TreeGrafter"/>
</dbReference>
<dbReference type="InterPro" id="IPR001182">
    <property type="entry name" value="FtsW/RodA"/>
</dbReference>
<evidence type="ECO:0000256" key="18">
    <source>
        <dbReference type="ARBA" id="ARBA00041418"/>
    </source>
</evidence>
<feature type="transmembrane region" description="Helical" evidence="21">
    <location>
        <begin position="322"/>
        <end position="343"/>
    </location>
</feature>
<keyword evidence="6" id="KW-0808">Transferase</keyword>
<evidence type="ECO:0000256" key="4">
    <source>
        <dbReference type="ARBA" id="ARBA00022618"/>
    </source>
</evidence>
<dbReference type="NCBIfam" id="TIGR02614">
    <property type="entry name" value="ftsW"/>
    <property type="match status" value="1"/>
</dbReference>
<organism evidence="22 23">
    <name type="scientific">Candidatus Beckwithbacteria bacterium RBG_13_42_9</name>
    <dbReference type="NCBI Taxonomy" id="1797457"/>
    <lineage>
        <taxon>Bacteria</taxon>
        <taxon>Candidatus Beckwithiibacteriota</taxon>
    </lineage>
</organism>
<dbReference type="EC" id="2.4.99.28" evidence="19"/>
<dbReference type="PANTHER" id="PTHR30474:SF2">
    <property type="entry name" value="PEPTIDOGLYCAN GLYCOSYLTRANSFERASE FTSW-RELATED"/>
    <property type="match status" value="1"/>
</dbReference>
<gene>
    <name evidence="22" type="ORF">A2160_02180</name>
</gene>
<keyword evidence="4 22" id="KW-0132">Cell division</keyword>
<evidence type="ECO:0000256" key="13">
    <source>
        <dbReference type="ARBA" id="ARBA00023316"/>
    </source>
</evidence>
<dbReference type="Pfam" id="PF01098">
    <property type="entry name" value="FTSW_RODA_SPOVE"/>
    <property type="match status" value="1"/>
</dbReference>
<proteinExistence type="inferred from homology"/>
<evidence type="ECO:0000256" key="8">
    <source>
        <dbReference type="ARBA" id="ARBA00022960"/>
    </source>
</evidence>
<evidence type="ECO:0000256" key="10">
    <source>
        <dbReference type="ARBA" id="ARBA00022989"/>
    </source>
</evidence>
<name>A0A1F5E7C3_9BACT</name>
<keyword evidence="10 21" id="KW-1133">Transmembrane helix</keyword>
<evidence type="ECO:0000256" key="5">
    <source>
        <dbReference type="ARBA" id="ARBA00022676"/>
    </source>
</evidence>
<dbReference type="AlphaFoldDB" id="A0A1F5E7C3"/>
<evidence type="ECO:0000313" key="23">
    <source>
        <dbReference type="Proteomes" id="UP000177006"/>
    </source>
</evidence>
<evidence type="ECO:0000256" key="16">
    <source>
        <dbReference type="ARBA" id="ARBA00038053"/>
    </source>
</evidence>
<dbReference type="GO" id="GO:0071555">
    <property type="term" value="P:cell wall organization"/>
    <property type="evidence" value="ECO:0007669"/>
    <property type="project" value="UniProtKB-KW"/>
</dbReference>
<accession>A0A1F5E7C3</accession>
<feature type="transmembrane region" description="Helical" evidence="21">
    <location>
        <begin position="257"/>
        <end position="277"/>
    </location>
</feature>
<comment type="pathway">
    <text evidence="2">Cell wall biogenesis; peptidoglycan biosynthesis.</text>
</comment>
<comment type="catalytic activity">
    <reaction evidence="20">
        <text>[GlcNAc-(1-&gt;4)-Mur2Ac(oyl-L-Ala-gamma-D-Glu-L-Lys-D-Ala-D-Ala)](n)-di-trans,octa-cis-undecaprenyl diphosphate + beta-D-GlcNAc-(1-&gt;4)-Mur2Ac(oyl-L-Ala-gamma-D-Glu-L-Lys-D-Ala-D-Ala)-di-trans,octa-cis-undecaprenyl diphosphate = [GlcNAc-(1-&gt;4)-Mur2Ac(oyl-L-Ala-gamma-D-Glu-L-Lys-D-Ala-D-Ala)](n+1)-di-trans,octa-cis-undecaprenyl diphosphate + di-trans,octa-cis-undecaprenyl diphosphate + H(+)</text>
        <dbReference type="Rhea" id="RHEA:23708"/>
        <dbReference type="Rhea" id="RHEA-COMP:9602"/>
        <dbReference type="Rhea" id="RHEA-COMP:9603"/>
        <dbReference type="ChEBI" id="CHEBI:15378"/>
        <dbReference type="ChEBI" id="CHEBI:58405"/>
        <dbReference type="ChEBI" id="CHEBI:60033"/>
        <dbReference type="ChEBI" id="CHEBI:78435"/>
        <dbReference type="EC" id="2.4.99.28"/>
    </reaction>
</comment>
<comment type="caution">
    <text evidence="22">The sequence shown here is derived from an EMBL/GenBank/DDBJ whole genome shotgun (WGS) entry which is preliminary data.</text>
</comment>
<keyword evidence="11 21" id="KW-0472">Membrane</keyword>
<feature type="transmembrane region" description="Helical" evidence="21">
    <location>
        <begin position="69"/>
        <end position="86"/>
    </location>
</feature>
<dbReference type="Proteomes" id="UP000177006">
    <property type="component" value="Unassembled WGS sequence"/>
</dbReference>
<evidence type="ECO:0000256" key="17">
    <source>
        <dbReference type="ARBA" id="ARBA00041185"/>
    </source>
</evidence>
<keyword evidence="7 21" id="KW-0812">Transmembrane</keyword>
<protein>
    <recommendedName>
        <fullName evidence="17">Probable peptidoglycan glycosyltransferase FtsW</fullName>
        <ecNumber evidence="19">2.4.99.28</ecNumber>
    </recommendedName>
    <alternativeName>
        <fullName evidence="18">Cell division protein FtsW</fullName>
    </alternativeName>
    <alternativeName>
        <fullName evidence="15">Cell wall polymerase</fullName>
    </alternativeName>
    <alternativeName>
        <fullName evidence="14">Peptidoglycan polymerase</fullName>
    </alternativeName>
</protein>
<keyword evidence="3" id="KW-1003">Cell membrane</keyword>
<evidence type="ECO:0000256" key="19">
    <source>
        <dbReference type="ARBA" id="ARBA00044770"/>
    </source>
</evidence>
<keyword evidence="5" id="KW-0328">Glycosyltransferase</keyword>
<evidence type="ECO:0000256" key="6">
    <source>
        <dbReference type="ARBA" id="ARBA00022679"/>
    </source>
</evidence>
<evidence type="ECO:0000256" key="9">
    <source>
        <dbReference type="ARBA" id="ARBA00022984"/>
    </source>
</evidence>
<evidence type="ECO:0000256" key="11">
    <source>
        <dbReference type="ARBA" id="ARBA00023136"/>
    </source>
</evidence>
<evidence type="ECO:0000256" key="2">
    <source>
        <dbReference type="ARBA" id="ARBA00004752"/>
    </source>
</evidence>
<dbReference type="STRING" id="1797457.A2160_02180"/>
<keyword evidence="9" id="KW-0573">Peptidoglycan synthesis</keyword>
<comment type="similarity">
    <text evidence="16">Belongs to the SEDS family. FtsW subfamily.</text>
</comment>
<feature type="transmembrane region" description="Helical" evidence="21">
    <location>
        <begin position="289"/>
        <end position="316"/>
    </location>
</feature>
<evidence type="ECO:0000256" key="7">
    <source>
        <dbReference type="ARBA" id="ARBA00022692"/>
    </source>
</evidence>
<evidence type="ECO:0000256" key="20">
    <source>
        <dbReference type="ARBA" id="ARBA00049902"/>
    </source>
</evidence>
<evidence type="ECO:0000256" key="21">
    <source>
        <dbReference type="SAM" id="Phobius"/>
    </source>
</evidence>
<feature type="transmembrane region" description="Helical" evidence="21">
    <location>
        <begin position="171"/>
        <end position="191"/>
    </location>
</feature>
<comment type="subcellular location">
    <subcellularLocation>
        <location evidence="1">Cell membrane</location>
        <topology evidence="1">Multi-pass membrane protein</topology>
    </subcellularLocation>
</comment>
<evidence type="ECO:0000256" key="1">
    <source>
        <dbReference type="ARBA" id="ARBA00004651"/>
    </source>
</evidence>
<evidence type="ECO:0000256" key="3">
    <source>
        <dbReference type="ARBA" id="ARBA00022475"/>
    </source>
</evidence>
<dbReference type="InterPro" id="IPR013437">
    <property type="entry name" value="FtsW"/>
</dbReference>
<dbReference type="EMBL" id="MEZK01000010">
    <property type="protein sequence ID" value="OGD63283.1"/>
    <property type="molecule type" value="Genomic_DNA"/>
</dbReference>
<feature type="transmembrane region" description="Helical" evidence="21">
    <location>
        <begin position="127"/>
        <end position="143"/>
    </location>
</feature>
<sequence length="349" mass="38025">MTLLTIAFLLSLFGLLMVYNASVVEAFRNFGDQYYFLKNQLVWAIGGWFTLFIFSLLDYHLLKKIGLPALILNLFLLMIVLIPGVGNQIKGARRWLNLGIFSFQPTETLKTVLSIYLAYWLQSEQKALAFLILIGAIFGLVILQPDLGTAIVIIGSAFLLYYLSGGQVFKLFFLSLILASLGIVLILISPYRRARLKTFLDPTSDPLGNSYHIRQVLISLGSGGISGVGLGQSRQKYQYLPEATTDSIFAVVGEETGFLGGAALIGAFAILIQRGLTIAQQAKDRFGRLLAAGITSWLAIQVLVNLAAMVALLPLTGIPLPLISYGGSSLVVTLASIGILLNISRYNNK</sequence>
<dbReference type="PANTHER" id="PTHR30474">
    <property type="entry name" value="CELL CYCLE PROTEIN"/>
    <property type="match status" value="1"/>
</dbReference>
<keyword evidence="13" id="KW-0961">Cell wall biogenesis/degradation</keyword>